<evidence type="ECO:0000313" key="13">
    <source>
        <dbReference type="EMBL" id="EAY14484.1"/>
    </source>
</evidence>
<keyword evidence="14" id="KW-1185">Reference proteome</keyword>
<keyword evidence="7" id="KW-0969">Cilium</keyword>
<evidence type="ECO:0000256" key="11">
    <source>
        <dbReference type="SAM" id="MobiDB-lite"/>
    </source>
</evidence>
<comment type="subcellular location">
    <subcellularLocation>
        <location evidence="1">Cell projection</location>
        <location evidence="1">Cilium</location>
    </subcellularLocation>
    <subcellularLocation>
        <location evidence="2">Cytoplasm</location>
    </subcellularLocation>
</comment>
<feature type="coiled-coil region" evidence="10">
    <location>
        <begin position="106"/>
        <end position="133"/>
    </location>
</feature>
<evidence type="ECO:0000256" key="5">
    <source>
        <dbReference type="ARBA" id="ARBA00022490"/>
    </source>
</evidence>
<evidence type="ECO:0000256" key="4">
    <source>
        <dbReference type="ARBA" id="ARBA00021815"/>
    </source>
</evidence>
<dbReference type="VEuPathDB" id="TrichDB:TVAGG3_0538700"/>
<sequence length="276" mass="31614">MGEEELLKKISKYLASDEWWSPIFDFKTTNCVLFKEGENASTQEYMCYKSFLHTITNLVDCQLCNKLDISADEFEELIYNSYKQKNATAKLIVRTLQNILDFTQFREEMIKENEEAEDEMDEMIEELANNSDIDDMNEEELVDSVGSIVEKVQTESVMNKSKQNALEMERNVATEAAKPREPLTLEENYQQYEQQIIKDDPFNKPLLPVPRVSDSRRTPPHTPNQPLPGLGRQFPIPNKRVLSPSPCLIKPQLPKNTGLRMKSAGVALPPLSPLVL</sequence>
<keyword evidence="8" id="KW-0966">Cell projection</keyword>
<keyword evidence="6 10" id="KW-0175">Coiled coil</keyword>
<dbReference type="SMR" id="A2DYU4"/>
<keyword evidence="5" id="KW-0963">Cytoplasm</keyword>
<dbReference type="InParanoid" id="A2DYU4"/>
<evidence type="ECO:0000256" key="8">
    <source>
        <dbReference type="ARBA" id="ARBA00023273"/>
    </source>
</evidence>
<dbReference type="Gene3D" id="1.20.1520.10">
    <property type="entry name" value="ADP-ribosylation factor-like 2-binding protein, domain"/>
    <property type="match status" value="1"/>
</dbReference>
<evidence type="ECO:0000256" key="7">
    <source>
        <dbReference type="ARBA" id="ARBA00023069"/>
    </source>
</evidence>
<reference evidence="13" key="2">
    <citation type="journal article" date="2007" name="Science">
        <title>Draft genome sequence of the sexually transmitted pathogen Trichomonas vaginalis.</title>
        <authorList>
            <person name="Carlton J.M."/>
            <person name="Hirt R.P."/>
            <person name="Silva J.C."/>
            <person name="Delcher A.L."/>
            <person name="Schatz M."/>
            <person name="Zhao Q."/>
            <person name="Wortman J.R."/>
            <person name="Bidwell S.L."/>
            <person name="Alsmark U.C.M."/>
            <person name="Besteiro S."/>
            <person name="Sicheritz-Ponten T."/>
            <person name="Noel C.J."/>
            <person name="Dacks J.B."/>
            <person name="Foster P.G."/>
            <person name="Simillion C."/>
            <person name="Van de Peer Y."/>
            <person name="Miranda-Saavedra D."/>
            <person name="Barton G.J."/>
            <person name="Westrop G.D."/>
            <person name="Mueller S."/>
            <person name="Dessi D."/>
            <person name="Fiori P.L."/>
            <person name="Ren Q."/>
            <person name="Paulsen I."/>
            <person name="Zhang H."/>
            <person name="Bastida-Corcuera F.D."/>
            <person name="Simoes-Barbosa A."/>
            <person name="Brown M.T."/>
            <person name="Hayes R.D."/>
            <person name="Mukherjee M."/>
            <person name="Okumura C.Y."/>
            <person name="Schneider R."/>
            <person name="Smith A.J."/>
            <person name="Vanacova S."/>
            <person name="Villalvazo M."/>
            <person name="Haas B.J."/>
            <person name="Pertea M."/>
            <person name="Feldblyum T.V."/>
            <person name="Utterback T.R."/>
            <person name="Shu C.L."/>
            <person name="Osoegawa K."/>
            <person name="de Jong P.J."/>
            <person name="Hrdy I."/>
            <person name="Horvathova L."/>
            <person name="Zubacova Z."/>
            <person name="Dolezal P."/>
            <person name="Malik S.B."/>
            <person name="Logsdon J.M. Jr."/>
            <person name="Henze K."/>
            <person name="Gupta A."/>
            <person name="Wang C.C."/>
            <person name="Dunne R.L."/>
            <person name="Upcroft J.A."/>
            <person name="Upcroft P."/>
            <person name="White O."/>
            <person name="Salzberg S.L."/>
            <person name="Tang P."/>
            <person name="Chiu C.-H."/>
            <person name="Lee Y.-S."/>
            <person name="Embley T.M."/>
            <person name="Coombs G.H."/>
            <person name="Mottram J.C."/>
            <person name="Tachezy J."/>
            <person name="Fraser-Liggett C.M."/>
            <person name="Johnson P.J."/>
        </authorList>
    </citation>
    <scope>NUCLEOTIDE SEQUENCE [LARGE SCALE GENOMIC DNA]</scope>
    <source>
        <strain evidence="13">G3</strain>
    </source>
</reference>
<dbReference type="GO" id="GO:0005930">
    <property type="term" value="C:axoneme"/>
    <property type="evidence" value="ECO:0000318"/>
    <property type="project" value="GO_Central"/>
</dbReference>
<protein>
    <recommendedName>
        <fullName evidence="4">Cilia- and flagella-associated protein 36</fullName>
    </recommendedName>
    <alternativeName>
        <fullName evidence="9">Coiled-coil domain-containing protein 104</fullName>
    </alternativeName>
</protein>
<evidence type="ECO:0000256" key="6">
    <source>
        <dbReference type="ARBA" id="ARBA00023054"/>
    </source>
</evidence>
<dbReference type="PANTHER" id="PTHR21532">
    <property type="entry name" value="PHOSPHODIESTERASE HL"/>
    <property type="match status" value="1"/>
</dbReference>
<proteinExistence type="inferred from homology"/>
<dbReference type="InterPro" id="IPR023379">
    <property type="entry name" value="BART_dom"/>
</dbReference>
<dbReference type="AlphaFoldDB" id="A2DYU4"/>
<dbReference type="InterPro" id="IPR042541">
    <property type="entry name" value="BART_sf"/>
</dbReference>
<dbReference type="GO" id="GO:0097546">
    <property type="term" value="C:ciliary base"/>
    <property type="evidence" value="ECO:0000318"/>
    <property type="project" value="GO_Central"/>
</dbReference>
<evidence type="ECO:0000256" key="2">
    <source>
        <dbReference type="ARBA" id="ARBA00004496"/>
    </source>
</evidence>
<dbReference type="EMBL" id="DS113270">
    <property type="protein sequence ID" value="EAY14484.1"/>
    <property type="molecule type" value="Genomic_DNA"/>
</dbReference>
<dbReference type="Pfam" id="PF11527">
    <property type="entry name" value="ARL2_Bind_BART"/>
    <property type="match status" value="1"/>
</dbReference>
<gene>
    <name evidence="13" type="ORF">TVAG_426780</name>
</gene>
<dbReference type="Proteomes" id="UP000001542">
    <property type="component" value="Unassembled WGS sequence"/>
</dbReference>
<accession>A2DYU4</accession>
<reference evidence="13" key="1">
    <citation type="submission" date="2006-10" db="EMBL/GenBank/DDBJ databases">
        <authorList>
            <person name="Amadeo P."/>
            <person name="Zhao Q."/>
            <person name="Wortman J."/>
            <person name="Fraser-Liggett C."/>
            <person name="Carlton J."/>
        </authorList>
    </citation>
    <scope>NUCLEOTIDE SEQUENCE</scope>
    <source>
        <strain evidence="13">G3</strain>
    </source>
</reference>
<dbReference type="InterPro" id="IPR038888">
    <property type="entry name" value="CFAP36"/>
</dbReference>
<evidence type="ECO:0000256" key="1">
    <source>
        <dbReference type="ARBA" id="ARBA00004138"/>
    </source>
</evidence>
<evidence type="ECO:0000256" key="10">
    <source>
        <dbReference type="SAM" id="Coils"/>
    </source>
</evidence>
<evidence type="ECO:0000313" key="14">
    <source>
        <dbReference type="Proteomes" id="UP000001542"/>
    </source>
</evidence>
<evidence type="ECO:0000256" key="3">
    <source>
        <dbReference type="ARBA" id="ARBA00007460"/>
    </source>
</evidence>
<feature type="region of interest" description="Disordered" evidence="11">
    <location>
        <begin position="201"/>
        <end position="236"/>
    </location>
</feature>
<dbReference type="VEuPathDB" id="TrichDB:TVAG_426780"/>
<comment type="similarity">
    <text evidence="3">Belongs to the CFAP36 family.</text>
</comment>
<dbReference type="RefSeq" id="XP_001326707.1">
    <property type="nucleotide sequence ID" value="XM_001326672.1"/>
</dbReference>
<evidence type="ECO:0000259" key="12">
    <source>
        <dbReference type="Pfam" id="PF11527"/>
    </source>
</evidence>
<name>A2DYU4_TRIV3</name>
<feature type="domain" description="BART" evidence="12">
    <location>
        <begin position="4"/>
        <end position="117"/>
    </location>
</feature>
<dbReference type="KEGG" id="tva:4772472"/>
<evidence type="ECO:0000256" key="9">
    <source>
        <dbReference type="ARBA" id="ARBA00031593"/>
    </source>
</evidence>
<dbReference type="PANTHER" id="PTHR21532:SF0">
    <property type="entry name" value="CILIA- AND FLAGELLA-ASSOCIATED PROTEIN 36"/>
    <property type="match status" value="1"/>
</dbReference>
<organism evidence="13 14">
    <name type="scientific">Trichomonas vaginalis (strain ATCC PRA-98 / G3)</name>
    <dbReference type="NCBI Taxonomy" id="412133"/>
    <lineage>
        <taxon>Eukaryota</taxon>
        <taxon>Metamonada</taxon>
        <taxon>Parabasalia</taxon>
        <taxon>Trichomonadida</taxon>
        <taxon>Trichomonadidae</taxon>
        <taxon>Trichomonas</taxon>
    </lineage>
</organism>